<dbReference type="EMBL" id="PEKT03000001">
    <property type="protein sequence ID" value="KAK8441810.1"/>
    <property type="molecule type" value="Genomic_DNA"/>
</dbReference>
<dbReference type="InterPro" id="IPR045886">
    <property type="entry name" value="ThiF/MoeB/HesA"/>
</dbReference>
<sequence>MSNEGQLTADEIALYDRQIRLWGTDTQLRLRSAKVLVVNLGGIGSETVKNLVLGGLNTIEILDGSVVKEEDFAAQFFLPNDDSVVGDLKLPLVLPRIQELNPRVNLSINTTKLEDVPLSYYKNFDLVVATEVTKEQILAINKITRDHKIPLFVAGEHGMFGYIFTDLIEHSSTKEHTVGNHPRQPGTKINEVKEVVKVDLKGDGETELVTIVDKFVPLSVIFSSSKLPLQLNKRQLKRLTGALPLILALFEFKRPTNPEEIIDTAQLLEKAEQVCDVLGVSRHVITEEDLRNFATQCYTEFSPVAAILGGFLAQDIIQFFGKKDSPINNCLIFDGLRSEAPIYFL</sequence>
<comment type="similarity">
    <text evidence="4">Belongs to the ubiquitin-activating E1 family.</text>
</comment>
<keyword evidence="6" id="KW-0833">Ubl conjugation pathway</keyword>
<dbReference type="InterPro" id="IPR000594">
    <property type="entry name" value="ThiF_NAD_FAD-bd"/>
</dbReference>
<keyword evidence="11" id="KW-1185">Reference proteome</keyword>
<evidence type="ECO:0000256" key="7">
    <source>
        <dbReference type="ARBA" id="ARBA00023242"/>
    </source>
</evidence>
<evidence type="ECO:0000313" key="10">
    <source>
        <dbReference type="EMBL" id="KAK8441810.1"/>
    </source>
</evidence>
<evidence type="ECO:0000256" key="1">
    <source>
        <dbReference type="ARBA" id="ARBA00004123"/>
    </source>
</evidence>
<evidence type="ECO:0000256" key="4">
    <source>
        <dbReference type="ARBA" id="ARBA00005673"/>
    </source>
</evidence>
<evidence type="ECO:0000256" key="3">
    <source>
        <dbReference type="ARBA" id="ARBA00004718"/>
    </source>
</evidence>
<comment type="caution">
    <text evidence="10">The sequence shown here is derived from an EMBL/GenBank/DDBJ whole genome shotgun (WGS) entry which is preliminary data.</text>
</comment>
<comment type="subcellular location">
    <subcellularLocation>
        <location evidence="2">Cytoplasm</location>
    </subcellularLocation>
    <subcellularLocation>
        <location evidence="1">Nucleus</location>
    </subcellularLocation>
</comment>
<dbReference type="SUPFAM" id="SSF69572">
    <property type="entry name" value="Activating enzymes of the ubiquitin-like proteins"/>
    <property type="match status" value="1"/>
</dbReference>
<reference evidence="10 11" key="1">
    <citation type="journal article" date="2017" name="Clin. Infect. Dis.">
        <title>Simultaneous emergence of multidrug-resistant Candida auris on 3 continents confirmed by whole-genome sequencing and epidemiological analyses.</title>
        <authorList>
            <person name="Lockhart S.R."/>
            <person name="Etienne K.A."/>
            <person name="Vallabhaneni S."/>
            <person name="Farooqi J."/>
            <person name="Chowdhary A."/>
            <person name="Govender N.P."/>
            <person name="Colombo A.L."/>
            <person name="Calvo B."/>
            <person name="Cuomo C.A."/>
            <person name="Desjardins C.A."/>
            <person name="Berkow E.L."/>
            <person name="Castanheira M."/>
            <person name="Magobo R.E."/>
            <person name="Jabeen K."/>
            <person name="Asghar R.J."/>
            <person name="Meis J.F."/>
            <person name="Jackson B."/>
            <person name="Chiller T."/>
            <person name="Litvintseva A.P."/>
        </authorList>
    </citation>
    <scope>NUCLEOTIDE SEQUENCE [LARGE SCALE GENOMIC DNA]</scope>
    <source>
        <strain evidence="10 11">B8441</strain>
    </source>
</reference>
<dbReference type="PRINTS" id="PR01849">
    <property type="entry name" value="UBIQUITINACT"/>
</dbReference>
<keyword evidence="7" id="KW-0539">Nucleus</keyword>
<dbReference type="InterPro" id="IPR000011">
    <property type="entry name" value="UBQ/SUMO-activ_enz_E1-like"/>
</dbReference>
<name>A0AAW0VIP7_CANAR</name>
<organism evidence="10 11">
    <name type="scientific">Candidozyma auris</name>
    <name type="common">Yeast</name>
    <name type="synonym">Candida auris</name>
    <dbReference type="NCBI Taxonomy" id="498019"/>
    <lineage>
        <taxon>Eukaryota</taxon>
        <taxon>Fungi</taxon>
        <taxon>Dikarya</taxon>
        <taxon>Ascomycota</taxon>
        <taxon>Saccharomycotina</taxon>
        <taxon>Pichiomycetes</taxon>
        <taxon>Metschnikowiaceae</taxon>
        <taxon>Candidozyma</taxon>
    </lineage>
</organism>
<keyword evidence="5" id="KW-0963">Cytoplasm</keyword>
<dbReference type="Pfam" id="PF00899">
    <property type="entry name" value="ThiF"/>
    <property type="match status" value="1"/>
</dbReference>
<dbReference type="GO" id="GO:0031510">
    <property type="term" value="C:SUMO activating enzyme complex"/>
    <property type="evidence" value="ECO:0007669"/>
    <property type="project" value="TreeGrafter"/>
</dbReference>
<evidence type="ECO:0000256" key="6">
    <source>
        <dbReference type="ARBA" id="ARBA00022786"/>
    </source>
</evidence>
<evidence type="ECO:0000256" key="2">
    <source>
        <dbReference type="ARBA" id="ARBA00004496"/>
    </source>
</evidence>
<dbReference type="PANTHER" id="PTHR10953">
    <property type="entry name" value="UBIQUITIN-ACTIVATING ENZYME E1"/>
    <property type="match status" value="1"/>
</dbReference>
<protein>
    <recommendedName>
        <fullName evidence="8">Ubiquitin-like 1-activating enzyme E1A</fullName>
    </recommendedName>
</protein>
<dbReference type="Proteomes" id="UP000230249">
    <property type="component" value="Unassembled WGS sequence"/>
</dbReference>
<dbReference type="GO" id="GO:0019948">
    <property type="term" value="F:SUMO activating enzyme activity"/>
    <property type="evidence" value="ECO:0007669"/>
    <property type="project" value="TreeGrafter"/>
</dbReference>
<evidence type="ECO:0000259" key="9">
    <source>
        <dbReference type="Pfam" id="PF00899"/>
    </source>
</evidence>
<accession>A0AAW0VIP7</accession>
<gene>
    <name evidence="10" type="ORF">B9J08_00124</name>
</gene>
<dbReference type="GO" id="GO:0005737">
    <property type="term" value="C:cytoplasm"/>
    <property type="evidence" value="ECO:0007669"/>
    <property type="project" value="UniProtKB-SubCell"/>
</dbReference>
<evidence type="ECO:0000256" key="5">
    <source>
        <dbReference type="ARBA" id="ARBA00022490"/>
    </source>
</evidence>
<dbReference type="PANTHER" id="PTHR10953:SF162">
    <property type="entry name" value="SUMO-ACTIVATING ENZYME SUBUNIT 1"/>
    <property type="match status" value="1"/>
</dbReference>
<feature type="domain" description="THIF-type NAD/FAD binding fold" evidence="9">
    <location>
        <begin position="15"/>
        <end position="338"/>
    </location>
</feature>
<evidence type="ECO:0000313" key="11">
    <source>
        <dbReference type="Proteomes" id="UP000230249"/>
    </source>
</evidence>
<dbReference type="AlphaFoldDB" id="A0AAW0VIP7"/>
<dbReference type="InterPro" id="IPR035985">
    <property type="entry name" value="Ubiquitin-activating_enz"/>
</dbReference>
<dbReference type="GO" id="GO:0016925">
    <property type="term" value="P:protein sumoylation"/>
    <property type="evidence" value="ECO:0007669"/>
    <property type="project" value="TreeGrafter"/>
</dbReference>
<evidence type="ECO:0000256" key="8">
    <source>
        <dbReference type="ARBA" id="ARBA00044354"/>
    </source>
</evidence>
<proteinExistence type="inferred from homology"/>
<reference evidence="10 11" key="2">
    <citation type="journal article" date="2018" name="Nat. Commun.">
        <title>Genomic insights into multidrug-resistance, mating and virulence in Candida auris and related emerging species.</title>
        <authorList>
            <person name="Munoz J.F."/>
            <person name="Gade L."/>
            <person name="Chow N.A."/>
            <person name="Loparev V.N."/>
            <person name="Juieng P."/>
            <person name="Berkow E.L."/>
            <person name="Farrer R.A."/>
            <person name="Litvintseva A.P."/>
            <person name="Cuomo C.A."/>
        </authorList>
    </citation>
    <scope>GENOME REANNOTATION</scope>
    <source>
        <strain evidence="10 11">B8441</strain>
    </source>
</reference>
<dbReference type="Gene3D" id="3.40.50.720">
    <property type="entry name" value="NAD(P)-binding Rossmann-like Domain"/>
    <property type="match status" value="1"/>
</dbReference>
<comment type="pathway">
    <text evidence="3">Protein modification; protein sumoylation.</text>
</comment>